<protein>
    <submittedName>
        <fullName evidence="2">Uncharacterized protein</fullName>
    </submittedName>
</protein>
<comment type="caution">
    <text evidence="2">The sequence shown here is derived from an EMBL/GenBank/DDBJ whole genome shotgun (WGS) entry which is preliminary data.</text>
</comment>
<gene>
    <name evidence="2" type="ORF">FGO68_gene2510</name>
</gene>
<feature type="signal peptide" evidence="1">
    <location>
        <begin position="1"/>
        <end position="25"/>
    </location>
</feature>
<evidence type="ECO:0000313" key="3">
    <source>
        <dbReference type="Proteomes" id="UP000785679"/>
    </source>
</evidence>
<dbReference type="EMBL" id="RRYP01001740">
    <property type="protein sequence ID" value="TNV85550.1"/>
    <property type="molecule type" value="Genomic_DNA"/>
</dbReference>
<dbReference type="Proteomes" id="UP000785679">
    <property type="component" value="Unassembled WGS sequence"/>
</dbReference>
<dbReference type="OrthoDB" id="10657583at2759"/>
<organism evidence="2 3">
    <name type="scientific">Halteria grandinella</name>
    <dbReference type="NCBI Taxonomy" id="5974"/>
    <lineage>
        <taxon>Eukaryota</taxon>
        <taxon>Sar</taxon>
        <taxon>Alveolata</taxon>
        <taxon>Ciliophora</taxon>
        <taxon>Intramacronucleata</taxon>
        <taxon>Spirotrichea</taxon>
        <taxon>Stichotrichia</taxon>
        <taxon>Sporadotrichida</taxon>
        <taxon>Halteriidae</taxon>
        <taxon>Halteria</taxon>
    </lineage>
</organism>
<keyword evidence="1" id="KW-0732">Signal</keyword>
<evidence type="ECO:0000256" key="1">
    <source>
        <dbReference type="SAM" id="SignalP"/>
    </source>
</evidence>
<sequence>MRFLQLAGVVLSLLTLPLNSQFSNATIYNHGDYSTAALTTLSLIQNLTQSLVDAKQTPMNSSQAIMGQLKQIQAHLDIVGASGFGYAFQDKIVELYDQDIFVANTQYLLNQVSASHVAYILNLFNMEDQTQGCAAKFQSAYDTLTLSFSKLQYFFTYQYVGDFDTLQKGFYDTCAQNVCQQALDTLVAMISGDGNNCDLPQTVYDGQYKQSPVNHQGDRDKMAMINGFAFDLALIALSVQVGYTAMPMYQTYQPWINLQSNYLRQLEGGINRILQFDQATQINSNVIWNAQRNMNSFVKYTVTETMNETIISKVAQDYLTNLTPTYRWMVYTYTSVQHTPQNAWKCDQSCFVTLNVPGIDNANFNILVIGVPFSAVGNSTLLKSFTVQRTIDAYSDANEITTLLYKENSCLSGAFATYGGHIVSAWSSNAIDFLGNGLNVLTGIANTKGVLTLWAIQGSGQCRQVYE</sequence>
<name>A0A8J8T8F3_HALGN</name>
<accession>A0A8J8T8F3</accession>
<proteinExistence type="predicted"/>
<keyword evidence="3" id="KW-1185">Reference proteome</keyword>
<feature type="chain" id="PRO_5035253177" evidence="1">
    <location>
        <begin position="26"/>
        <end position="467"/>
    </location>
</feature>
<dbReference type="AlphaFoldDB" id="A0A8J8T8F3"/>
<reference evidence="2" key="1">
    <citation type="submission" date="2019-06" db="EMBL/GenBank/DDBJ databases">
        <authorList>
            <person name="Zheng W."/>
        </authorList>
    </citation>
    <scope>NUCLEOTIDE SEQUENCE</scope>
    <source>
        <strain evidence="2">QDHG01</strain>
    </source>
</reference>
<evidence type="ECO:0000313" key="2">
    <source>
        <dbReference type="EMBL" id="TNV85550.1"/>
    </source>
</evidence>